<dbReference type="EMBL" id="HBJA01110550">
    <property type="protein sequence ID" value="CAE0826883.1"/>
    <property type="molecule type" value="Transcribed_RNA"/>
</dbReference>
<evidence type="ECO:0000313" key="2">
    <source>
        <dbReference type="EMBL" id="CAE0826883.1"/>
    </source>
</evidence>
<name>A0A7S4LFY7_9EUGL</name>
<sequence length="106" mass="11573">MQSPNCAEAIPSGMPRKGAHRASGQASPWVIGEGMLKIIFLHSQSLILTHDPHSQSSEILKDLVVSNHVLAKTCMQLQDCTLRQPGAINTSWQSCTRAGYILFSEN</sequence>
<accession>A0A7S4LFY7</accession>
<gene>
    <name evidence="2" type="ORF">EGYM00163_LOCUS38140</name>
</gene>
<dbReference type="AlphaFoldDB" id="A0A7S4LFY7"/>
<evidence type="ECO:0000256" key="1">
    <source>
        <dbReference type="SAM" id="MobiDB-lite"/>
    </source>
</evidence>
<protein>
    <submittedName>
        <fullName evidence="2">Uncharacterized protein</fullName>
    </submittedName>
</protein>
<reference evidence="2" key="1">
    <citation type="submission" date="2021-01" db="EMBL/GenBank/DDBJ databases">
        <authorList>
            <person name="Corre E."/>
            <person name="Pelletier E."/>
            <person name="Niang G."/>
            <person name="Scheremetjew M."/>
            <person name="Finn R."/>
            <person name="Kale V."/>
            <person name="Holt S."/>
            <person name="Cochrane G."/>
            <person name="Meng A."/>
            <person name="Brown T."/>
            <person name="Cohen L."/>
        </authorList>
    </citation>
    <scope>NUCLEOTIDE SEQUENCE</scope>
    <source>
        <strain evidence="2">CCMP1594</strain>
    </source>
</reference>
<feature type="region of interest" description="Disordered" evidence="1">
    <location>
        <begin position="1"/>
        <end position="25"/>
    </location>
</feature>
<organism evidence="2">
    <name type="scientific">Eutreptiella gymnastica</name>
    <dbReference type="NCBI Taxonomy" id="73025"/>
    <lineage>
        <taxon>Eukaryota</taxon>
        <taxon>Discoba</taxon>
        <taxon>Euglenozoa</taxon>
        <taxon>Euglenida</taxon>
        <taxon>Spirocuta</taxon>
        <taxon>Euglenophyceae</taxon>
        <taxon>Eutreptiales</taxon>
        <taxon>Eutreptiaceae</taxon>
        <taxon>Eutreptiella</taxon>
    </lineage>
</organism>
<proteinExistence type="predicted"/>